<sequence>MKMYPAPAGLVARFRHISTDPQGTKHVHYETQQVYGFDEDGSPLVVGQTKQATVEGVTVREGRGKLVPADTYANYVDLVESGESPIVAVVPGGGWLHRYTFEGEDGRKYTGDTPVVAWVFRADGDVNAMVSDGDGLVERGEEEIHHPDHPWTVTG</sequence>
<evidence type="ECO:0000313" key="1">
    <source>
        <dbReference type="EMBL" id="GIG93351.1"/>
    </source>
</evidence>
<accession>A0ABQ4EF49</accession>
<name>A0ABQ4EF49_9ACTN</name>
<organism evidence="1 2">
    <name type="scientific">Plantactinospora endophytica</name>
    <dbReference type="NCBI Taxonomy" id="673535"/>
    <lineage>
        <taxon>Bacteria</taxon>
        <taxon>Bacillati</taxon>
        <taxon>Actinomycetota</taxon>
        <taxon>Actinomycetes</taxon>
        <taxon>Micromonosporales</taxon>
        <taxon>Micromonosporaceae</taxon>
        <taxon>Plantactinospora</taxon>
    </lineage>
</organism>
<comment type="caution">
    <text evidence="1">The sequence shown here is derived from an EMBL/GenBank/DDBJ whole genome shotgun (WGS) entry which is preliminary data.</text>
</comment>
<protein>
    <submittedName>
        <fullName evidence="1">Uncharacterized protein</fullName>
    </submittedName>
</protein>
<dbReference type="RefSeq" id="WP_203871620.1">
    <property type="nucleotide sequence ID" value="NZ_BONW01000062.1"/>
</dbReference>
<dbReference type="Proteomes" id="UP000646749">
    <property type="component" value="Unassembled WGS sequence"/>
</dbReference>
<keyword evidence="2" id="KW-1185">Reference proteome</keyword>
<gene>
    <name evidence="1" type="ORF">Pen02_82870</name>
</gene>
<dbReference type="EMBL" id="BONW01000062">
    <property type="protein sequence ID" value="GIG93351.1"/>
    <property type="molecule type" value="Genomic_DNA"/>
</dbReference>
<proteinExistence type="predicted"/>
<evidence type="ECO:0000313" key="2">
    <source>
        <dbReference type="Proteomes" id="UP000646749"/>
    </source>
</evidence>
<reference evidence="1 2" key="1">
    <citation type="submission" date="2021-01" db="EMBL/GenBank/DDBJ databases">
        <title>Whole genome shotgun sequence of Plantactinospora endophytica NBRC 110450.</title>
        <authorList>
            <person name="Komaki H."/>
            <person name="Tamura T."/>
        </authorList>
    </citation>
    <scope>NUCLEOTIDE SEQUENCE [LARGE SCALE GENOMIC DNA]</scope>
    <source>
        <strain evidence="1 2">NBRC 110450</strain>
    </source>
</reference>